<proteinExistence type="predicted"/>
<dbReference type="EMBL" id="BSXS01009513">
    <property type="protein sequence ID" value="GME95701.1"/>
    <property type="molecule type" value="Genomic_DNA"/>
</dbReference>
<organism evidence="1 2">
    <name type="scientific">Ambrosiozyma monospora</name>
    <name type="common">Yeast</name>
    <name type="synonym">Endomycopsis monosporus</name>
    <dbReference type="NCBI Taxonomy" id="43982"/>
    <lineage>
        <taxon>Eukaryota</taxon>
        <taxon>Fungi</taxon>
        <taxon>Dikarya</taxon>
        <taxon>Ascomycota</taxon>
        <taxon>Saccharomycotina</taxon>
        <taxon>Pichiomycetes</taxon>
        <taxon>Pichiales</taxon>
        <taxon>Pichiaceae</taxon>
        <taxon>Ambrosiozyma</taxon>
    </lineage>
</organism>
<gene>
    <name evidence="1" type="ORF">Amon02_000979300</name>
</gene>
<reference evidence="1" key="1">
    <citation type="submission" date="2023-04" db="EMBL/GenBank/DDBJ databases">
        <title>Ambrosiozyma monospora NBRC 10751.</title>
        <authorList>
            <person name="Ichikawa N."/>
            <person name="Sato H."/>
            <person name="Tonouchi N."/>
        </authorList>
    </citation>
    <scope>NUCLEOTIDE SEQUENCE</scope>
    <source>
        <strain evidence="1">NBRC 10751</strain>
    </source>
</reference>
<protein>
    <submittedName>
        <fullName evidence="1">Unnamed protein product</fullName>
    </submittedName>
</protein>
<keyword evidence="2" id="KW-1185">Reference proteome</keyword>
<comment type="caution">
    <text evidence="1">The sequence shown here is derived from an EMBL/GenBank/DDBJ whole genome shotgun (WGS) entry which is preliminary data.</text>
</comment>
<sequence>MLKLQVLLVPPSAQSQGLGHSQQVFNQQQPGFQQQQQQPPQLFQQGSFGLNGSSTPFVNIPSSTGSSPFPNGLAKTVDTSYRIKKFLHITASSNTLQEMCGEIQERFLRLYPDEEPLSIFKIQDADECDLDPDYTVSMVFDTQNIVRVLLDEEFTTAASIGSKRRLATELSNAMKRRKIDSANSSGTSIWVRSVSLPSKKTHPLKSVLSATPIGESFDVEDELEENDVSLHIQDDSANNTVLIDPKKARSLRTASQIMGSPKRITSGMLRPQSQPDLSKNEETDDTPEDMEDEISTDDNSDGYQSANENEAENTLDIKKRRASVPTKADAIIRRASASARKTSFANTTGTHVFNNTQILQTPTISNFKRNASLSLATPLNSTTYLAQATPDIIKEAERITPALPRTAASATTATSSSSSGFAIPTSRPMTAPIFGTSTSKPPSIPITSTPAPSTNTYCVSEE</sequence>
<evidence type="ECO:0000313" key="2">
    <source>
        <dbReference type="Proteomes" id="UP001165064"/>
    </source>
</evidence>
<accession>A0ACB5TUR8</accession>
<dbReference type="Proteomes" id="UP001165064">
    <property type="component" value="Unassembled WGS sequence"/>
</dbReference>
<evidence type="ECO:0000313" key="1">
    <source>
        <dbReference type="EMBL" id="GME95701.1"/>
    </source>
</evidence>
<name>A0ACB5TUR8_AMBMO</name>